<dbReference type="GO" id="GO:0008234">
    <property type="term" value="F:cysteine-type peptidase activity"/>
    <property type="evidence" value="ECO:0007669"/>
    <property type="project" value="InterPro"/>
</dbReference>
<protein>
    <recommendedName>
        <fullName evidence="2">Peptidase C1A papain C-terminal domain-containing protein</fullName>
    </recommendedName>
</protein>
<dbReference type="InterPro" id="IPR000668">
    <property type="entry name" value="Peptidase_C1A_C"/>
</dbReference>
<proteinExistence type="inferred from homology"/>
<dbReference type="SUPFAM" id="SSF54001">
    <property type="entry name" value="Cysteine proteinases"/>
    <property type="match status" value="1"/>
</dbReference>
<evidence type="ECO:0000313" key="3">
    <source>
        <dbReference type="EMBL" id="CAI6342504.1"/>
    </source>
</evidence>
<evidence type="ECO:0000313" key="4">
    <source>
        <dbReference type="Proteomes" id="UP001152607"/>
    </source>
</evidence>
<reference evidence="3" key="1">
    <citation type="submission" date="2023-01" db="EMBL/GenBank/DDBJ databases">
        <authorList>
            <person name="Van Ghelder C."/>
            <person name="Rancurel C."/>
        </authorList>
    </citation>
    <scope>NUCLEOTIDE SEQUENCE</scope>
    <source>
        <strain evidence="3">CNCM I-4278</strain>
    </source>
</reference>
<feature type="domain" description="Peptidase C1A papain C-terminal" evidence="2">
    <location>
        <begin position="41"/>
        <end position="250"/>
    </location>
</feature>
<dbReference type="SMART" id="SM00645">
    <property type="entry name" value="Pept_C1"/>
    <property type="match status" value="1"/>
</dbReference>
<dbReference type="PANTHER" id="PTHR12411">
    <property type="entry name" value="CYSTEINE PROTEASE FAMILY C1-RELATED"/>
    <property type="match status" value="1"/>
</dbReference>
<sequence length="251" mass="27777">MSSFSYTQPDGATRQVSGYHYSAQNEDDVNTWVPSGNLSHIPLRVDLRHFMSSIEQQGSTNSCVANATAGAYEYLVKRHLGSDGYDVSRLFIYYNARAMDPDGVTPVTEDVGSFTRCAIAGLKTYGAPSETSWPFNEDMVAEQPSDEVYAEAQQFCIEDAFKLETDLDVWKTALAEGHPIIFGCNLFTSFEQGRRGKVPMPNANEAAAASHGAHAMLCVGYSDHDQVFIVRNSWGETWGDRGYCYMPRTTT</sequence>
<dbReference type="CDD" id="cd02619">
    <property type="entry name" value="Peptidase_C1"/>
    <property type="match status" value="1"/>
</dbReference>
<accession>A0A9W4UVA0</accession>
<dbReference type="Gene3D" id="3.90.70.10">
    <property type="entry name" value="Cysteine proteinases"/>
    <property type="match status" value="1"/>
</dbReference>
<dbReference type="AlphaFoldDB" id="A0A9W4UVA0"/>
<dbReference type="EMBL" id="CAOQHR010000013">
    <property type="protein sequence ID" value="CAI6342504.1"/>
    <property type="molecule type" value="Genomic_DNA"/>
</dbReference>
<gene>
    <name evidence="3" type="ORF">PDIGIT_LOCUS15711</name>
</gene>
<dbReference type="InterPro" id="IPR038765">
    <property type="entry name" value="Papain-like_cys_pep_sf"/>
</dbReference>
<dbReference type="Proteomes" id="UP001152607">
    <property type="component" value="Unassembled WGS sequence"/>
</dbReference>
<comment type="similarity">
    <text evidence="1">Belongs to the peptidase C1 family.</text>
</comment>
<organism evidence="3 4">
    <name type="scientific">Periconia digitata</name>
    <dbReference type="NCBI Taxonomy" id="1303443"/>
    <lineage>
        <taxon>Eukaryota</taxon>
        <taxon>Fungi</taxon>
        <taxon>Dikarya</taxon>
        <taxon>Ascomycota</taxon>
        <taxon>Pezizomycotina</taxon>
        <taxon>Dothideomycetes</taxon>
        <taxon>Pleosporomycetidae</taxon>
        <taxon>Pleosporales</taxon>
        <taxon>Massarineae</taxon>
        <taxon>Periconiaceae</taxon>
        <taxon>Periconia</taxon>
    </lineage>
</organism>
<evidence type="ECO:0000259" key="2">
    <source>
        <dbReference type="SMART" id="SM00645"/>
    </source>
</evidence>
<name>A0A9W4UVA0_9PLEO</name>
<dbReference type="OrthoDB" id="2445485at2759"/>
<dbReference type="InterPro" id="IPR013128">
    <property type="entry name" value="Peptidase_C1A"/>
</dbReference>
<comment type="caution">
    <text evidence="3">The sequence shown here is derived from an EMBL/GenBank/DDBJ whole genome shotgun (WGS) entry which is preliminary data.</text>
</comment>
<keyword evidence="4" id="KW-1185">Reference proteome</keyword>
<dbReference type="GO" id="GO:0006508">
    <property type="term" value="P:proteolysis"/>
    <property type="evidence" value="ECO:0007669"/>
    <property type="project" value="InterPro"/>
</dbReference>
<dbReference type="Pfam" id="PF00112">
    <property type="entry name" value="Peptidase_C1"/>
    <property type="match status" value="1"/>
</dbReference>
<evidence type="ECO:0000256" key="1">
    <source>
        <dbReference type="ARBA" id="ARBA00008455"/>
    </source>
</evidence>